<protein>
    <recommendedName>
        <fullName evidence="2">Neprosin PEP catalytic domain-containing protein</fullName>
    </recommendedName>
</protein>
<proteinExistence type="predicted"/>
<evidence type="ECO:0000256" key="1">
    <source>
        <dbReference type="SAM" id="SignalP"/>
    </source>
</evidence>
<organism evidence="3 4">
    <name type="scientific">Urochloa decumbens</name>
    <dbReference type="NCBI Taxonomy" id="240449"/>
    <lineage>
        <taxon>Eukaryota</taxon>
        <taxon>Viridiplantae</taxon>
        <taxon>Streptophyta</taxon>
        <taxon>Embryophyta</taxon>
        <taxon>Tracheophyta</taxon>
        <taxon>Spermatophyta</taxon>
        <taxon>Magnoliopsida</taxon>
        <taxon>Liliopsida</taxon>
        <taxon>Poales</taxon>
        <taxon>Poaceae</taxon>
        <taxon>PACMAD clade</taxon>
        <taxon>Panicoideae</taxon>
        <taxon>Panicodae</taxon>
        <taxon>Paniceae</taxon>
        <taxon>Melinidinae</taxon>
        <taxon>Urochloa</taxon>
    </lineage>
</organism>
<evidence type="ECO:0000259" key="2">
    <source>
        <dbReference type="PROSITE" id="PS52045"/>
    </source>
</evidence>
<reference evidence="4" key="1">
    <citation type="submission" date="2024-06" db="EMBL/GenBank/DDBJ databases">
        <authorList>
            <person name="Ryan C."/>
        </authorList>
    </citation>
    <scope>NUCLEOTIDE SEQUENCE [LARGE SCALE GENOMIC DNA]</scope>
</reference>
<accession>A0ABC9ESP3</accession>
<gene>
    <name evidence="3" type="ORF">URODEC1_LOCUS98895</name>
</gene>
<sequence>MANAVAHLLVACASLLLLTTQQVRGGLDVEPEDIYKTIKSKNGVVVDCVYIHKQPTLKHPLFKDHKIQFAIALALAGPYHGASALLPSWQLAKIEPGDASATSLVISGTVNRTWASNPFPGEIPPDVTNQIAVGLMTDPAVFGNGDPHLYVYYTNDGGSSRNCLNFQCPGFVQTSNEILLGASFINGGSSIAYGGVPYVAPSGQQQWWVSVNDTAVGYFPHFLFPTFFPESFVNQLGGSVRDTRPGGAHTDTAMGNGRTPDTGGAAVVKAYLAVAANGADVKNMPVKYAVTAPKCYNVAVLGENTDVPGYDIAYGGPGGSGCDE</sequence>
<dbReference type="EMBL" id="OZ075115">
    <property type="protein sequence ID" value="CAL5063444.1"/>
    <property type="molecule type" value="Genomic_DNA"/>
</dbReference>
<keyword evidence="1" id="KW-0732">Signal</keyword>
<dbReference type="InterPro" id="IPR053168">
    <property type="entry name" value="Glutamic_endopeptidase"/>
</dbReference>
<keyword evidence="4" id="KW-1185">Reference proteome</keyword>
<dbReference type="AlphaFoldDB" id="A0ABC9ESP3"/>
<evidence type="ECO:0000313" key="3">
    <source>
        <dbReference type="EMBL" id="CAL5063444.1"/>
    </source>
</evidence>
<dbReference type="PANTHER" id="PTHR31589">
    <property type="entry name" value="PROTEIN, PUTATIVE (DUF239)-RELATED-RELATED"/>
    <property type="match status" value="1"/>
</dbReference>
<feature type="chain" id="PRO_5044878028" description="Neprosin PEP catalytic domain-containing protein" evidence="1">
    <location>
        <begin position="26"/>
        <end position="324"/>
    </location>
</feature>
<dbReference type="InterPro" id="IPR004314">
    <property type="entry name" value="Neprosin"/>
</dbReference>
<dbReference type="PROSITE" id="PS52045">
    <property type="entry name" value="NEPROSIN_PEP_CD"/>
    <property type="match status" value="1"/>
</dbReference>
<name>A0ABC9ESP3_9POAL</name>
<dbReference type="PANTHER" id="PTHR31589:SF24">
    <property type="entry name" value="OS07G0205500 PROTEIN"/>
    <property type="match status" value="1"/>
</dbReference>
<dbReference type="Proteomes" id="UP001497457">
    <property type="component" value="Chromosome 5rd"/>
</dbReference>
<evidence type="ECO:0000313" key="4">
    <source>
        <dbReference type="Proteomes" id="UP001497457"/>
    </source>
</evidence>
<dbReference type="Pfam" id="PF03080">
    <property type="entry name" value="Neprosin"/>
    <property type="match status" value="1"/>
</dbReference>
<reference evidence="3 4" key="2">
    <citation type="submission" date="2024-10" db="EMBL/GenBank/DDBJ databases">
        <authorList>
            <person name="Ryan C."/>
        </authorList>
    </citation>
    <scope>NUCLEOTIDE SEQUENCE [LARGE SCALE GENOMIC DNA]</scope>
</reference>
<feature type="signal peptide" evidence="1">
    <location>
        <begin position="1"/>
        <end position="25"/>
    </location>
</feature>
<feature type="domain" description="Neprosin PEP catalytic" evidence="2">
    <location>
        <begin position="60"/>
        <end position="323"/>
    </location>
</feature>